<feature type="compositionally biased region" description="Basic and acidic residues" evidence="1">
    <location>
        <begin position="24"/>
        <end position="38"/>
    </location>
</feature>
<reference evidence="2 3" key="1">
    <citation type="submission" date="2020-01" db="EMBL/GenBank/DDBJ databases">
        <title>Genome sequence of Arachis hypogaea, cultivar Shitouqi.</title>
        <authorList>
            <person name="Zhuang W."/>
            <person name="Chen H."/>
            <person name="Varshney R."/>
            <person name="Wang D."/>
            <person name="Ming R."/>
        </authorList>
    </citation>
    <scope>NUCLEOTIDE SEQUENCE [LARGE SCALE GENOMIC DNA]</scope>
    <source>
        <tissue evidence="2">Young leaf</tissue>
    </source>
</reference>
<gene>
    <name evidence="2" type="ORF">DS421_19g663350</name>
</gene>
<dbReference type="EMBL" id="CP031001">
    <property type="protein sequence ID" value="QHN78672.1"/>
    <property type="molecule type" value="Genomic_DNA"/>
</dbReference>
<protein>
    <submittedName>
        <fullName evidence="2">Uncharacterized protein</fullName>
    </submittedName>
</protein>
<name>A0A6B9VEH0_ARAHY</name>
<evidence type="ECO:0000313" key="3">
    <source>
        <dbReference type="Proteomes" id="UP000464620"/>
    </source>
</evidence>
<proteinExistence type="predicted"/>
<organism evidence="2 3">
    <name type="scientific">Arachis hypogaea</name>
    <name type="common">Peanut</name>
    <dbReference type="NCBI Taxonomy" id="3818"/>
    <lineage>
        <taxon>Eukaryota</taxon>
        <taxon>Viridiplantae</taxon>
        <taxon>Streptophyta</taxon>
        <taxon>Embryophyta</taxon>
        <taxon>Tracheophyta</taxon>
        <taxon>Spermatophyta</taxon>
        <taxon>Magnoliopsida</taxon>
        <taxon>eudicotyledons</taxon>
        <taxon>Gunneridae</taxon>
        <taxon>Pentapetalae</taxon>
        <taxon>rosids</taxon>
        <taxon>fabids</taxon>
        <taxon>Fabales</taxon>
        <taxon>Fabaceae</taxon>
        <taxon>Papilionoideae</taxon>
        <taxon>50 kb inversion clade</taxon>
        <taxon>dalbergioids sensu lato</taxon>
        <taxon>Dalbergieae</taxon>
        <taxon>Pterocarpus clade</taxon>
        <taxon>Arachis</taxon>
    </lineage>
</organism>
<accession>A0A6B9VEH0</accession>
<evidence type="ECO:0000313" key="2">
    <source>
        <dbReference type="EMBL" id="QHN78672.1"/>
    </source>
</evidence>
<evidence type="ECO:0000256" key="1">
    <source>
        <dbReference type="SAM" id="MobiDB-lite"/>
    </source>
</evidence>
<dbReference type="AlphaFoldDB" id="A0A6B9VEH0"/>
<feature type="region of interest" description="Disordered" evidence="1">
    <location>
        <begin position="1"/>
        <end position="95"/>
    </location>
</feature>
<dbReference type="Proteomes" id="UP000464620">
    <property type="component" value="Chromosome B09"/>
</dbReference>
<sequence>MKSQNQKQRGRGAEIKSQNHKPARSRESETMDGEEGRNPSRRQRHELNSELRATARRGGTMRRGPSRASPDDEGSHGLSPPAATPPSTGGEEFKG</sequence>